<name>A0A4U5LQ44_STECR</name>
<reference evidence="2 3" key="2">
    <citation type="journal article" date="2015" name="Genome Biol.">
        <title>Comparative genomics of Steinernema reveals deeply conserved gene regulatory networks.</title>
        <authorList>
            <person name="Dillman A.R."/>
            <person name="Macchietto M."/>
            <person name="Porter C.F."/>
            <person name="Rogers A."/>
            <person name="Williams B."/>
            <person name="Antoshechkin I."/>
            <person name="Lee M.M."/>
            <person name="Goodwin Z."/>
            <person name="Lu X."/>
            <person name="Lewis E.E."/>
            <person name="Goodrich-Blair H."/>
            <person name="Stock S.P."/>
            <person name="Adams B.J."/>
            <person name="Sternberg P.W."/>
            <person name="Mortazavi A."/>
        </authorList>
    </citation>
    <scope>NUCLEOTIDE SEQUENCE [LARGE SCALE GENOMIC DNA]</scope>
    <source>
        <strain evidence="2 3">ALL</strain>
    </source>
</reference>
<gene>
    <name evidence="1" type="ORF">L596_030678</name>
    <name evidence="2" type="ORF">L596_030686</name>
</gene>
<dbReference type="EMBL" id="AZBU02000014">
    <property type="protein sequence ID" value="TKR58054.1"/>
    <property type="molecule type" value="Genomic_DNA"/>
</dbReference>
<sequence>MVLVVLLCGEQIDLDELDVTANFVSKFPFDENRKSNSGDRFTNRLVAVASRLRSLQSQVEEIEELTCDLVHH</sequence>
<reference evidence="2" key="3">
    <citation type="journal article" date="2019" name="G3 (Bethesda)">
        <title>Hybrid Assembly of the Genome of the Entomopathogenic Nematode Steinernema carpocapsae Identifies the X-Chromosome.</title>
        <authorList>
            <person name="Serra L."/>
            <person name="Macchietto M."/>
            <person name="Macias-Munoz A."/>
            <person name="McGill C.J."/>
            <person name="Rodriguez I.M."/>
            <person name="Rodriguez B."/>
            <person name="Murad R."/>
            <person name="Mortazavi A."/>
        </authorList>
    </citation>
    <scope>NUCLEOTIDE SEQUENCE</scope>
    <source>
        <strain evidence="2">ALL</strain>
    </source>
</reference>
<dbReference type="AlphaFoldDB" id="A0A4U5LQ44"/>
<accession>A0A4U5LQ44</accession>
<evidence type="ECO:0000313" key="2">
    <source>
        <dbReference type="EMBL" id="TKR58063.1"/>
    </source>
</evidence>
<evidence type="ECO:0000313" key="1">
    <source>
        <dbReference type="EMBL" id="TKR58054.1"/>
    </source>
</evidence>
<dbReference type="Proteomes" id="UP000298663">
    <property type="component" value="Unassembled WGS sequence"/>
</dbReference>
<protein>
    <submittedName>
        <fullName evidence="2">Uncharacterized protein</fullName>
    </submittedName>
</protein>
<comment type="caution">
    <text evidence="2">The sequence shown here is derived from an EMBL/GenBank/DDBJ whole genome shotgun (WGS) entry which is preliminary data.</text>
</comment>
<organism evidence="2 3">
    <name type="scientific">Steinernema carpocapsae</name>
    <name type="common">Entomopathogenic nematode</name>
    <dbReference type="NCBI Taxonomy" id="34508"/>
    <lineage>
        <taxon>Eukaryota</taxon>
        <taxon>Metazoa</taxon>
        <taxon>Ecdysozoa</taxon>
        <taxon>Nematoda</taxon>
        <taxon>Chromadorea</taxon>
        <taxon>Rhabditida</taxon>
        <taxon>Tylenchina</taxon>
        <taxon>Panagrolaimomorpha</taxon>
        <taxon>Strongyloidoidea</taxon>
        <taxon>Steinernematidae</taxon>
        <taxon>Steinernema</taxon>
    </lineage>
</organism>
<reference evidence="2" key="1">
    <citation type="submission" date="2013-11" db="EMBL/GenBank/DDBJ databases">
        <authorList>
            <person name="Sternberg P."/>
            <person name="Dillman A."/>
            <person name="Macchietto M."/>
        </authorList>
    </citation>
    <scope>NUCLEOTIDE SEQUENCE</scope>
    <source>
        <strain evidence="2">ALL</strain>
    </source>
</reference>
<dbReference type="EMBL" id="AZBU02000014">
    <property type="protein sequence ID" value="TKR58063.1"/>
    <property type="molecule type" value="Genomic_DNA"/>
</dbReference>
<evidence type="ECO:0000313" key="3">
    <source>
        <dbReference type="Proteomes" id="UP000298663"/>
    </source>
</evidence>
<proteinExistence type="predicted"/>
<keyword evidence="3" id="KW-1185">Reference proteome</keyword>